<evidence type="ECO:0000313" key="4">
    <source>
        <dbReference type="Proteomes" id="UP001432995"/>
    </source>
</evidence>
<dbReference type="Proteomes" id="UP001432995">
    <property type="component" value="Unassembled WGS sequence"/>
</dbReference>
<evidence type="ECO:0000313" key="3">
    <source>
        <dbReference type="Proteomes" id="UP001223420"/>
    </source>
</evidence>
<dbReference type="EMBL" id="JBELQD010000017">
    <property type="protein sequence ID" value="MER2289826.1"/>
    <property type="molecule type" value="Genomic_DNA"/>
</dbReference>
<evidence type="ECO:0000313" key="1">
    <source>
        <dbReference type="EMBL" id="MDQ0546120.1"/>
    </source>
</evidence>
<dbReference type="Proteomes" id="UP001223420">
    <property type="component" value="Unassembled WGS sequence"/>
</dbReference>
<sequence>MIMLFFLIVVFTKLNTDEVDILKQAFRPEIIIQSASRPSVKSSEFDTFTRQFHQDLMEDFSTEDAVIQWILSPFKDETERGRLKAYLDTLTQDDVSDEELRKLWWSSEADIVFYDGAELRAFLKRVRDRL</sequence>
<dbReference type="RefSeq" id="WP_230367585.1">
    <property type="nucleotide sequence ID" value="NZ_JAJALK010000013.1"/>
</dbReference>
<dbReference type="EMBL" id="JAUSWL010000012">
    <property type="protein sequence ID" value="MDQ0546120.1"/>
    <property type="molecule type" value="Genomic_DNA"/>
</dbReference>
<evidence type="ECO:0000313" key="2">
    <source>
        <dbReference type="EMBL" id="MER2289826.1"/>
    </source>
</evidence>
<reference evidence="2" key="2">
    <citation type="submission" date="2024-06" db="EMBL/GenBank/DDBJ databases">
        <authorList>
            <person name="Campbell A.G."/>
        </authorList>
    </citation>
    <scope>NUCLEOTIDE SEQUENCE</scope>
    <source>
        <strain evidence="2">EM17</strain>
    </source>
</reference>
<proteinExistence type="predicted"/>
<gene>
    <name evidence="2" type="ORF">ABS770_16270</name>
    <name evidence="1" type="ORF">QO001_005069</name>
</gene>
<keyword evidence="4" id="KW-1185">Reference proteome</keyword>
<comment type="caution">
    <text evidence="1">The sequence shown here is derived from an EMBL/GenBank/DDBJ whole genome shotgun (WGS) entry which is preliminary data.</text>
</comment>
<organism evidence="1 3">
    <name type="scientific">Methylobacterium brachiatum</name>
    <dbReference type="NCBI Taxonomy" id="269660"/>
    <lineage>
        <taxon>Bacteria</taxon>
        <taxon>Pseudomonadati</taxon>
        <taxon>Pseudomonadota</taxon>
        <taxon>Alphaproteobacteria</taxon>
        <taxon>Hyphomicrobiales</taxon>
        <taxon>Methylobacteriaceae</taxon>
        <taxon>Methylobacterium</taxon>
    </lineage>
</organism>
<accession>A0AAJ1WZ94</accession>
<dbReference type="AlphaFoldDB" id="A0AAJ1WZ94"/>
<protein>
    <submittedName>
        <fullName evidence="1">Uncharacterized protein</fullName>
    </submittedName>
</protein>
<name>A0AAJ1WZ94_9HYPH</name>
<reference evidence="1" key="1">
    <citation type="submission" date="2023-07" db="EMBL/GenBank/DDBJ databases">
        <title>Genomic Encyclopedia of Type Strains, Phase IV (KMG-IV): sequencing the most valuable type-strain genomes for metagenomic binning, comparative biology and taxonomic classification.</title>
        <authorList>
            <person name="Goeker M."/>
        </authorList>
    </citation>
    <scope>NUCLEOTIDE SEQUENCE</scope>
    <source>
        <strain evidence="1">DSM 19569</strain>
    </source>
</reference>